<sequence>MQQQPDLLIVFCFFVPNFVHIQPFQCCNQFSLHKHLYRQVSKIIHCT</sequence>
<reference evidence="1" key="2">
    <citation type="journal article" date="2015" name="Fish Shellfish Immunol.">
        <title>Early steps in the European eel (Anguilla anguilla)-Vibrio vulnificus interaction in the gills: Role of the RtxA13 toxin.</title>
        <authorList>
            <person name="Callol A."/>
            <person name="Pajuelo D."/>
            <person name="Ebbesson L."/>
            <person name="Teles M."/>
            <person name="MacKenzie S."/>
            <person name="Amaro C."/>
        </authorList>
    </citation>
    <scope>NUCLEOTIDE SEQUENCE</scope>
</reference>
<organism evidence="1">
    <name type="scientific">Anguilla anguilla</name>
    <name type="common">European freshwater eel</name>
    <name type="synonym">Muraena anguilla</name>
    <dbReference type="NCBI Taxonomy" id="7936"/>
    <lineage>
        <taxon>Eukaryota</taxon>
        <taxon>Metazoa</taxon>
        <taxon>Chordata</taxon>
        <taxon>Craniata</taxon>
        <taxon>Vertebrata</taxon>
        <taxon>Euteleostomi</taxon>
        <taxon>Actinopterygii</taxon>
        <taxon>Neopterygii</taxon>
        <taxon>Teleostei</taxon>
        <taxon>Anguilliformes</taxon>
        <taxon>Anguillidae</taxon>
        <taxon>Anguilla</taxon>
    </lineage>
</organism>
<protein>
    <submittedName>
        <fullName evidence="1">Uncharacterized protein</fullName>
    </submittedName>
</protein>
<proteinExistence type="predicted"/>
<reference evidence="1" key="1">
    <citation type="submission" date="2014-11" db="EMBL/GenBank/DDBJ databases">
        <authorList>
            <person name="Amaro Gonzalez C."/>
        </authorList>
    </citation>
    <scope>NUCLEOTIDE SEQUENCE</scope>
</reference>
<dbReference type="EMBL" id="GBXM01069812">
    <property type="protein sequence ID" value="JAH38765.1"/>
    <property type="molecule type" value="Transcribed_RNA"/>
</dbReference>
<accession>A0A0E9SDL6</accession>
<evidence type="ECO:0000313" key="1">
    <source>
        <dbReference type="EMBL" id="JAH38765.1"/>
    </source>
</evidence>
<dbReference type="AlphaFoldDB" id="A0A0E9SDL6"/>
<name>A0A0E9SDL6_ANGAN</name>